<evidence type="ECO:0000313" key="1">
    <source>
        <dbReference type="EMBL" id="GFD54670.1"/>
    </source>
</evidence>
<reference evidence="1" key="1">
    <citation type="journal article" date="2019" name="Sci. Rep.">
        <title>Draft genome of Tanacetum cinerariifolium, the natural source of mosquito coil.</title>
        <authorList>
            <person name="Yamashiro T."/>
            <person name="Shiraishi A."/>
            <person name="Satake H."/>
            <person name="Nakayama K."/>
        </authorList>
    </citation>
    <scope>NUCLEOTIDE SEQUENCE</scope>
</reference>
<dbReference type="AlphaFoldDB" id="A0A699X8E8"/>
<name>A0A699X8E8_TANCI</name>
<protein>
    <submittedName>
        <fullName evidence="1">Uncharacterized protein</fullName>
    </submittedName>
</protein>
<accession>A0A699X8E8</accession>
<proteinExistence type="predicted"/>
<feature type="non-terminal residue" evidence="1">
    <location>
        <position position="95"/>
    </location>
</feature>
<gene>
    <name evidence="1" type="ORF">Tci_926639</name>
</gene>
<sequence length="95" mass="10277">DAIGADDAVVVLLAARERLPEAVIAHKPVAAHEGVPNPHAHRARQRLRVKLAPVHLPRLQFHHARDAIERSKQVVGEADAAGRAHAEALRTHAVV</sequence>
<dbReference type="EMBL" id="BKCJ011808769">
    <property type="protein sequence ID" value="GFD54670.1"/>
    <property type="molecule type" value="Genomic_DNA"/>
</dbReference>
<feature type="non-terminal residue" evidence="1">
    <location>
        <position position="1"/>
    </location>
</feature>
<comment type="caution">
    <text evidence="1">The sequence shown here is derived from an EMBL/GenBank/DDBJ whole genome shotgun (WGS) entry which is preliminary data.</text>
</comment>
<organism evidence="1">
    <name type="scientific">Tanacetum cinerariifolium</name>
    <name type="common">Dalmatian daisy</name>
    <name type="synonym">Chrysanthemum cinerariifolium</name>
    <dbReference type="NCBI Taxonomy" id="118510"/>
    <lineage>
        <taxon>Eukaryota</taxon>
        <taxon>Viridiplantae</taxon>
        <taxon>Streptophyta</taxon>
        <taxon>Embryophyta</taxon>
        <taxon>Tracheophyta</taxon>
        <taxon>Spermatophyta</taxon>
        <taxon>Magnoliopsida</taxon>
        <taxon>eudicotyledons</taxon>
        <taxon>Gunneridae</taxon>
        <taxon>Pentapetalae</taxon>
        <taxon>asterids</taxon>
        <taxon>campanulids</taxon>
        <taxon>Asterales</taxon>
        <taxon>Asteraceae</taxon>
        <taxon>Asteroideae</taxon>
        <taxon>Anthemideae</taxon>
        <taxon>Anthemidinae</taxon>
        <taxon>Tanacetum</taxon>
    </lineage>
</organism>